<dbReference type="RefSeq" id="WP_130107379.1">
    <property type="nucleotide sequence ID" value="NZ_CP025781.1"/>
</dbReference>
<dbReference type="KEGG" id="ifl:C1H71_15860"/>
<keyword evidence="2" id="KW-0436">Ligase</keyword>
<evidence type="ECO:0000256" key="1">
    <source>
        <dbReference type="ARBA" id="ARBA00012726"/>
    </source>
</evidence>
<dbReference type="PANTHER" id="PTHR11118:SF1">
    <property type="entry name" value="RNA-SPLICING LIGASE RTCB HOMOLOG"/>
    <property type="match status" value="1"/>
</dbReference>
<comment type="catalytic activity">
    <reaction evidence="8">
        <text>a 3'-end 3'-phospho-ribonucleotide-RNA + a 5'-end dephospho-ribonucleoside-RNA + GTP = a ribonucleotidyl-ribonucleotide-RNA + GMP + diphosphate</text>
        <dbReference type="Rhea" id="RHEA:68076"/>
        <dbReference type="Rhea" id="RHEA-COMP:10463"/>
        <dbReference type="Rhea" id="RHEA-COMP:13936"/>
        <dbReference type="Rhea" id="RHEA-COMP:17355"/>
        <dbReference type="ChEBI" id="CHEBI:33019"/>
        <dbReference type="ChEBI" id="CHEBI:37565"/>
        <dbReference type="ChEBI" id="CHEBI:58115"/>
        <dbReference type="ChEBI" id="CHEBI:83062"/>
        <dbReference type="ChEBI" id="CHEBI:138284"/>
        <dbReference type="ChEBI" id="CHEBI:173118"/>
        <dbReference type="EC" id="6.5.1.8"/>
    </reaction>
</comment>
<dbReference type="PANTHER" id="PTHR11118">
    <property type="entry name" value="RNA-SPLICING LIGASE RTCB HOMOLOG"/>
    <property type="match status" value="1"/>
</dbReference>
<dbReference type="SUPFAM" id="SSF103365">
    <property type="entry name" value="Hypothetical protein PH1602"/>
    <property type="match status" value="1"/>
</dbReference>
<dbReference type="Gene3D" id="3.90.1860.10">
    <property type="entry name" value="tRNA-splicing ligase RtcB"/>
    <property type="match status" value="1"/>
</dbReference>
<proteinExistence type="predicted"/>
<dbReference type="Proteomes" id="UP000515917">
    <property type="component" value="Chromosome"/>
</dbReference>
<evidence type="ECO:0000256" key="7">
    <source>
        <dbReference type="ARBA" id="ARBA00023211"/>
    </source>
</evidence>
<evidence type="ECO:0000313" key="11">
    <source>
        <dbReference type="Proteomes" id="UP000515917"/>
    </source>
</evidence>
<keyword evidence="5" id="KW-0692">RNA repair</keyword>
<feature type="binding site" evidence="9">
    <location>
        <position position="74"/>
    </location>
    <ligand>
        <name>Mn(2+)</name>
        <dbReference type="ChEBI" id="CHEBI:29035"/>
        <label>1</label>
    </ligand>
</feature>
<organism evidence="10 11">
    <name type="scientific">Iodobacter fluviatilis</name>
    <dbReference type="NCBI Taxonomy" id="537"/>
    <lineage>
        <taxon>Bacteria</taxon>
        <taxon>Pseudomonadati</taxon>
        <taxon>Pseudomonadota</taxon>
        <taxon>Betaproteobacteria</taxon>
        <taxon>Neisseriales</taxon>
        <taxon>Chitinibacteraceae</taxon>
        <taxon>Iodobacter</taxon>
    </lineage>
</organism>
<dbReference type="GO" id="GO:0003972">
    <property type="term" value="F:RNA ligase (ATP) activity"/>
    <property type="evidence" value="ECO:0007669"/>
    <property type="project" value="TreeGrafter"/>
</dbReference>
<keyword evidence="7 9" id="KW-0464">Manganese</keyword>
<dbReference type="EMBL" id="CP025781">
    <property type="protein sequence ID" value="QBC44864.1"/>
    <property type="molecule type" value="Genomic_DNA"/>
</dbReference>
<keyword evidence="6" id="KW-0342">GTP-binding</keyword>
<sequence length="162" mass="17350">MGNYVQTLSERVNLIAATDIWIEGDAIQQLQNTAKLLGMEYVSGMPDLHPGRGYPVGAAFFSAEHIYPALIGGDIGCGMALWQTELDARKVSISKMEKKIGNIDGALGEEWQAQIASHLPANIGFQKAIDTIGGVSLSEKKSGQKLSIHLTEPTLSQPSGLD</sequence>
<dbReference type="Pfam" id="PF01139">
    <property type="entry name" value="RtcB"/>
    <property type="match status" value="1"/>
</dbReference>
<dbReference type="GO" id="GO:0170057">
    <property type="term" value="F:RNA ligase (GTP) activity"/>
    <property type="evidence" value="ECO:0007669"/>
    <property type="project" value="UniProtKB-EC"/>
</dbReference>
<protein>
    <recommendedName>
        <fullName evidence="1">3'-phosphate/5'-hydroxy nucleic acid ligase</fullName>
        <ecNumber evidence="1">6.5.1.8</ecNumber>
    </recommendedName>
</protein>
<dbReference type="GO" id="GO:0006396">
    <property type="term" value="P:RNA processing"/>
    <property type="evidence" value="ECO:0007669"/>
    <property type="project" value="InterPro"/>
</dbReference>
<gene>
    <name evidence="10" type="ORF">C1H71_15860</name>
</gene>
<evidence type="ECO:0000256" key="8">
    <source>
        <dbReference type="ARBA" id="ARBA00047746"/>
    </source>
</evidence>
<dbReference type="InterPro" id="IPR001233">
    <property type="entry name" value="RtcB"/>
</dbReference>
<dbReference type="GO" id="GO:0005525">
    <property type="term" value="F:GTP binding"/>
    <property type="evidence" value="ECO:0007669"/>
    <property type="project" value="UniProtKB-KW"/>
</dbReference>
<evidence type="ECO:0000256" key="6">
    <source>
        <dbReference type="ARBA" id="ARBA00023134"/>
    </source>
</evidence>
<keyword evidence="11" id="KW-1185">Reference proteome</keyword>
<evidence type="ECO:0000256" key="2">
    <source>
        <dbReference type="ARBA" id="ARBA00022598"/>
    </source>
</evidence>
<accession>A0A7G3GCH9</accession>
<evidence type="ECO:0000256" key="3">
    <source>
        <dbReference type="ARBA" id="ARBA00022723"/>
    </source>
</evidence>
<evidence type="ECO:0000256" key="4">
    <source>
        <dbReference type="ARBA" id="ARBA00022741"/>
    </source>
</evidence>
<dbReference type="InterPro" id="IPR036025">
    <property type="entry name" value="RtcB-like_sf"/>
</dbReference>
<dbReference type="GO" id="GO:0042245">
    <property type="term" value="P:RNA repair"/>
    <property type="evidence" value="ECO:0007669"/>
    <property type="project" value="UniProtKB-KW"/>
</dbReference>
<reference evidence="10 11" key="1">
    <citation type="submission" date="2018-01" db="EMBL/GenBank/DDBJ databases">
        <title>Genome sequence of Iodobacter sp. strain PCH194 isolated from Indian Trans-Himalaya.</title>
        <authorList>
            <person name="Kumar V."/>
            <person name="Thakur V."/>
            <person name="Kumar S."/>
            <person name="Singh D."/>
        </authorList>
    </citation>
    <scope>NUCLEOTIDE SEQUENCE [LARGE SCALE GENOMIC DNA]</scope>
    <source>
        <strain evidence="10 11">PCH194</strain>
    </source>
</reference>
<keyword evidence="4" id="KW-0547">Nucleotide-binding</keyword>
<evidence type="ECO:0000313" key="10">
    <source>
        <dbReference type="EMBL" id="QBC44864.1"/>
    </source>
</evidence>
<evidence type="ECO:0000256" key="5">
    <source>
        <dbReference type="ARBA" id="ARBA00022800"/>
    </source>
</evidence>
<comment type="cofactor">
    <cofactor evidence="9">
        <name>Mn(2+)</name>
        <dbReference type="ChEBI" id="CHEBI:29035"/>
    </cofactor>
    <text evidence="9">Binds 2 manganese ions per subunit.</text>
</comment>
<evidence type="ECO:0000256" key="9">
    <source>
        <dbReference type="PIRSR" id="PIRSR601233-3"/>
    </source>
</evidence>
<name>A0A7G3GCH9_9NEIS</name>
<dbReference type="GO" id="GO:0046872">
    <property type="term" value="F:metal ion binding"/>
    <property type="evidence" value="ECO:0007669"/>
    <property type="project" value="UniProtKB-KW"/>
</dbReference>
<keyword evidence="3 9" id="KW-0479">Metal-binding</keyword>
<dbReference type="AlphaFoldDB" id="A0A7G3GCH9"/>
<dbReference type="EC" id="6.5.1.8" evidence="1"/>